<keyword evidence="2" id="KW-0378">Hydrolase</keyword>
<name>A0ABV8SFL7_9BACL</name>
<dbReference type="GO" id="GO:0004519">
    <property type="term" value="F:endonuclease activity"/>
    <property type="evidence" value="ECO:0007669"/>
    <property type="project" value="UniProtKB-KW"/>
</dbReference>
<reference evidence="3" key="1">
    <citation type="journal article" date="2019" name="Int. J. Syst. Evol. Microbiol.">
        <title>The Global Catalogue of Microorganisms (GCM) 10K type strain sequencing project: providing services to taxonomists for standard genome sequencing and annotation.</title>
        <authorList>
            <consortium name="The Broad Institute Genomics Platform"/>
            <consortium name="The Broad Institute Genome Sequencing Center for Infectious Disease"/>
            <person name="Wu L."/>
            <person name="Ma J."/>
        </authorList>
    </citation>
    <scope>NUCLEOTIDE SEQUENCE [LARGE SCALE GENOMIC DNA]</scope>
    <source>
        <strain evidence="3">CGMCC 4.1641</strain>
    </source>
</reference>
<sequence length="328" mass="38614">MEGWKLNKGELKITSLTENEIWRYFNVLFSSKSKNQTSYKYGFIRSLLENLYNTDSDMYLDFDQIYGSFTRIYWNLVVRFALKQTDNSHSQSLIEKVLVTIKDKNKIPDGISFDALPLHVQQEAYKKAKAAGTRYVVGAVYGDTEGQFFGFDKNKEYMQFNPVVLTFMQTHQQVLFRLTNYELIKFLQRNNSSDSCANLIKNVENISLRSLLNIYRQMLVQYGSHHCFYCNKQFTPNTVVEVDHFIPWSFIHNDQLWNLVLACRTCNNSKSNKIADTLYLEKIIDRNQLLIENDYNFDEEMKTYTAEKLKELHKYVVVNGYQHGWLPT</sequence>
<protein>
    <submittedName>
        <fullName evidence="2">HNH endonuclease</fullName>
    </submittedName>
</protein>
<dbReference type="EMBL" id="JBHSED010000058">
    <property type="protein sequence ID" value="MFC4306391.1"/>
    <property type="molecule type" value="Genomic_DNA"/>
</dbReference>
<dbReference type="CDD" id="cd00085">
    <property type="entry name" value="HNHc"/>
    <property type="match status" value="1"/>
</dbReference>
<evidence type="ECO:0000313" key="3">
    <source>
        <dbReference type="Proteomes" id="UP001595755"/>
    </source>
</evidence>
<keyword evidence="2" id="KW-0540">Nuclease</keyword>
<feature type="domain" description="HNH nuclease" evidence="1">
    <location>
        <begin position="214"/>
        <end position="268"/>
    </location>
</feature>
<dbReference type="SMART" id="SM00507">
    <property type="entry name" value="HNHc"/>
    <property type="match status" value="1"/>
</dbReference>
<dbReference type="Proteomes" id="UP001595755">
    <property type="component" value="Unassembled WGS sequence"/>
</dbReference>
<organism evidence="2 3">
    <name type="scientific">Cohnella boryungensis</name>
    <dbReference type="NCBI Taxonomy" id="768479"/>
    <lineage>
        <taxon>Bacteria</taxon>
        <taxon>Bacillati</taxon>
        <taxon>Bacillota</taxon>
        <taxon>Bacilli</taxon>
        <taxon>Bacillales</taxon>
        <taxon>Paenibacillaceae</taxon>
        <taxon>Cohnella</taxon>
    </lineage>
</organism>
<dbReference type="InterPro" id="IPR003615">
    <property type="entry name" value="HNH_nuc"/>
</dbReference>
<gene>
    <name evidence="2" type="ORF">ACFO1S_23485</name>
</gene>
<accession>A0ABV8SFL7</accession>
<evidence type="ECO:0000259" key="1">
    <source>
        <dbReference type="SMART" id="SM00507"/>
    </source>
</evidence>
<evidence type="ECO:0000313" key="2">
    <source>
        <dbReference type="EMBL" id="MFC4306391.1"/>
    </source>
</evidence>
<dbReference type="Pfam" id="PF13395">
    <property type="entry name" value="HNH_4"/>
    <property type="match status" value="1"/>
</dbReference>
<proteinExistence type="predicted"/>
<dbReference type="RefSeq" id="WP_204605061.1">
    <property type="nucleotide sequence ID" value="NZ_JBHSED010000058.1"/>
</dbReference>
<keyword evidence="3" id="KW-1185">Reference proteome</keyword>
<comment type="caution">
    <text evidence="2">The sequence shown here is derived from an EMBL/GenBank/DDBJ whole genome shotgun (WGS) entry which is preliminary data.</text>
</comment>
<dbReference type="Gene3D" id="1.10.30.50">
    <property type="match status" value="1"/>
</dbReference>
<keyword evidence="2" id="KW-0255">Endonuclease</keyword>